<dbReference type="InterPro" id="IPR019554">
    <property type="entry name" value="Soluble_ligand-bd"/>
</dbReference>
<evidence type="ECO:0000256" key="10">
    <source>
        <dbReference type="ARBA" id="ARBA00023114"/>
    </source>
</evidence>
<evidence type="ECO:0000256" key="8">
    <source>
        <dbReference type="ARBA" id="ARBA00023047"/>
    </source>
</evidence>
<keyword evidence="3" id="KW-0813">Transport</keyword>
<keyword evidence="16" id="KW-1133">Transmembrane helix</keyword>
<evidence type="ECO:0000256" key="12">
    <source>
        <dbReference type="ARBA" id="ARBA00023139"/>
    </source>
</evidence>
<dbReference type="GO" id="GO:0046930">
    <property type="term" value="C:pore complex"/>
    <property type="evidence" value="ECO:0007669"/>
    <property type="project" value="UniProtKB-KW"/>
</dbReference>
<name>I3TIG2_TISMK</name>
<keyword evidence="5" id="KW-0762">Sugar transport</keyword>
<dbReference type="EMBL" id="CP003236">
    <property type="protein sequence ID" value="AFK52550.1"/>
    <property type="molecule type" value="Genomic_DNA"/>
</dbReference>
<keyword evidence="13" id="KW-0998">Cell outer membrane</keyword>
<feature type="transmembrane region" description="Helical" evidence="16">
    <location>
        <begin position="41"/>
        <end position="61"/>
    </location>
</feature>
<dbReference type="HOGENOM" id="CLU_011447_0_1_5"/>
<evidence type="ECO:0000256" key="1">
    <source>
        <dbReference type="ARBA" id="ARBA00004571"/>
    </source>
</evidence>
<evidence type="ECO:0000256" key="15">
    <source>
        <dbReference type="SAM" id="MobiDB-lite"/>
    </source>
</evidence>
<feature type="domain" description="Soluble ligand binding" evidence="18">
    <location>
        <begin position="341"/>
        <end position="379"/>
    </location>
</feature>
<dbReference type="PATRIC" id="fig|1110502.3.peg.735"/>
<dbReference type="KEGG" id="tmo:TMO_0711"/>
<feature type="domain" description="SLBB" evidence="19">
    <location>
        <begin position="587"/>
        <end position="666"/>
    </location>
</feature>
<evidence type="ECO:0000313" key="21">
    <source>
        <dbReference type="Proteomes" id="UP000005258"/>
    </source>
</evidence>
<evidence type="ECO:0000259" key="19">
    <source>
        <dbReference type="Pfam" id="PF22461"/>
    </source>
</evidence>
<dbReference type="GO" id="GO:0015159">
    <property type="term" value="F:polysaccharide transmembrane transporter activity"/>
    <property type="evidence" value="ECO:0007669"/>
    <property type="project" value="InterPro"/>
</dbReference>
<dbReference type="GO" id="GO:0009279">
    <property type="term" value="C:cell outer membrane"/>
    <property type="evidence" value="ECO:0007669"/>
    <property type="project" value="UniProtKB-SubCell"/>
</dbReference>
<dbReference type="InterPro" id="IPR054765">
    <property type="entry name" value="SLBB_dom"/>
</dbReference>
<dbReference type="STRING" id="1110502.TMO_0711"/>
<keyword evidence="4" id="KW-1134">Transmembrane beta strand</keyword>
<feature type="region of interest" description="Disordered" evidence="15">
    <location>
        <begin position="82"/>
        <end position="143"/>
    </location>
</feature>
<feature type="domain" description="Soluble ligand binding" evidence="18">
    <location>
        <begin position="817"/>
        <end position="859"/>
    </location>
</feature>
<dbReference type="Pfam" id="PF02563">
    <property type="entry name" value="Poly_export"/>
    <property type="match status" value="1"/>
</dbReference>
<keyword evidence="7" id="KW-0732">Signal</keyword>
<accession>I3TIG2</accession>
<comment type="similarity">
    <text evidence="2">Belongs to the BexD/CtrA/VexA family.</text>
</comment>
<dbReference type="Proteomes" id="UP000005258">
    <property type="component" value="Chromosome"/>
</dbReference>
<keyword evidence="11 16" id="KW-0472">Membrane</keyword>
<evidence type="ECO:0000256" key="9">
    <source>
        <dbReference type="ARBA" id="ARBA00023065"/>
    </source>
</evidence>
<keyword evidence="10" id="KW-0626">Porin</keyword>
<keyword evidence="12" id="KW-0564">Palmitate</keyword>
<evidence type="ECO:0000259" key="17">
    <source>
        <dbReference type="Pfam" id="PF02563"/>
    </source>
</evidence>
<organism evidence="20 21">
    <name type="scientific">Tistrella mobilis (strain KA081020-065)</name>
    <dbReference type="NCBI Taxonomy" id="1110502"/>
    <lineage>
        <taxon>Bacteria</taxon>
        <taxon>Pseudomonadati</taxon>
        <taxon>Pseudomonadota</taxon>
        <taxon>Alphaproteobacteria</taxon>
        <taxon>Geminicoccales</taxon>
        <taxon>Geminicoccaceae</taxon>
        <taxon>Tistrella</taxon>
    </lineage>
</organism>
<evidence type="ECO:0000256" key="3">
    <source>
        <dbReference type="ARBA" id="ARBA00022448"/>
    </source>
</evidence>
<dbReference type="GO" id="GO:0015288">
    <property type="term" value="F:porin activity"/>
    <property type="evidence" value="ECO:0007669"/>
    <property type="project" value="UniProtKB-KW"/>
</dbReference>
<evidence type="ECO:0000256" key="14">
    <source>
        <dbReference type="ARBA" id="ARBA00023288"/>
    </source>
</evidence>
<evidence type="ECO:0000256" key="13">
    <source>
        <dbReference type="ARBA" id="ARBA00023237"/>
    </source>
</evidence>
<keyword evidence="21" id="KW-1185">Reference proteome</keyword>
<evidence type="ECO:0000256" key="2">
    <source>
        <dbReference type="ARBA" id="ARBA00009450"/>
    </source>
</evidence>
<dbReference type="InterPro" id="IPR049712">
    <property type="entry name" value="Poly_export"/>
</dbReference>
<dbReference type="Gene3D" id="3.10.560.10">
    <property type="entry name" value="Outer membrane lipoprotein wza domain like"/>
    <property type="match status" value="4"/>
</dbReference>
<evidence type="ECO:0000256" key="11">
    <source>
        <dbReference type="ARBA" id="ARBA00023136"/>
    </source>
</evidence>
<sequence length="923" mass="97635">MRPAAGATRSRTYSIEPATGRSMTLDSASLREILRGRPGAAVRHFAIMMMAVAVGALVLAAPGNSRAQTLFDLQSQIESATQALQSGGGLTDNRDGTADTSLDPNATDRSEGADEEDDDANKRRSAADEADEPRLGQFGDPSSIERDYALRTGRAISQYGYRVFRQAARAPITSGEISPDYVLGIGDELIVTYRGQTSRTVSVQVNRDGDIVLPETPPLKAVGSTLADLRERLQQITSEIMVGSRVFATVGSVRLISVSVLGEVVRPGARPVNSFATVVDAISAAGGVIRSGSLRRIELVRASGERISVDLYDYLSGAGGAATEPLQDGDRIVVPLLGPTVAVDGDVARPGIFETAPGRSSMAVTEAMKLAGGPLRPAGNRFMRISFDKEGVQSVASTDARSGTLNRSEILQVFIDRNVVGGTITVEGSVSTPGPRAIDSRGSLKVLLENLDLLSGSPYLPFAVIRSRDPSTLLPLFIPVDLVNVLSGNQDVTLSSGDRFIVLGAQDISFLSSPGVAGALSNTGGACPALASLASLTSRTRADSFISARQFLVQGGTSTRPPQNVNCPAIYDQYPNLLPLLLENITAVTGDVRRPGLYPIVQPVPLRLMLNAAGGLGRSADISRVEVTRYDAAVGAQTTTVRREVLDLTQVSLDAVMIRPGDTVRVSTRITTREQGLVTVRGEVLRPGAYDITRGERLSDLLTRAGGLTSEAYPFGAIFTRDRVRNLERQANRRTADELQKGIVSLLARQAQRSSGGSGIADAMRVVRELVSDLTAVEPYGRVVVEADPAVLTARPELDTVLEGGDEVVIPKRPNYVLIVGEVLNPGAQQFRSGLSAADYVKLAGGYTMDSDEGRAFVVLPNGAAQPTNLGSWATQDANVPPGSMLVIPRDLAPFDFLAVTSDVTRIVSSLALTAAALNAVQN</sequence>
<keyword evidence="8" id="KW-0625">Polysaccharide transport</keyword>
<evidence type="ECO:0000313" key="20">
    <source>
        <dbReference type="EMBL" id="AFK52550.1"/>
    </source>
</evidence>
<evidence type="ECO:0000256" key="16">
    <source>
        <dbReference type="SAM" id="Phobius"/>
    </source>
</evidence>
<keyword evidence="6 16" id="KW-0812">Transmembrane</keyword>
<evidence type="ECO:0000256" key="6">
    <source>
        <dbReference type="ARBA" id="ARBA00022692"/>
    </source>
</evidence>
<reference evidence="20 21" key="1">
    <citation type="journal article" date="2012" name="J. Am. Chem. Soc.">
        <title>Bacterial biosynthesis and maturation of the didemnin anti-cancer agents.</title>
        <authorList>
            <person name="Xu Y."/>
            <person name="Kersten R.D."/>
            <person name="Nam S.J."/>
            <person name="Lu L."/>
            <person name="Al-Suwailem A.M."/>
            <person name="Zheng H."/>
            <person name="Fenical W."/>
            <person name="Dorrestein P.C."/>
            <person name="Moore B.S."/>
            <person name="Qian P.Y."/>
        </authorList>
    </citation>
    <scope>NUCLEOTIDE SEQUENCE [LARGE SCALE GENOMIC DNA]</scope>
    <source>
        <strain evidence="20 21">KA081020-065</strain>
    </source>
</reference>
<dbReference type="Pfam" id="PF22461">
    <property type="entry name" value="SLBB_2"/>
    <property type="match status" value="1"/>
</dbReference>
<proteinExistence type="inferred from homology"/>
<comment type="subcellular location">
    <subcellularLocation>
        <location evidence="1">Cell outer membrane</location>
        <topology evidence="1">Multi-pass membrane protein</topology>
    </subcellularLocation>
</comment>
<evidence type="ECO:0000256" key="5">
    <source>
        <dbReference type="ARBA" id="ARBA00022597"/>
    </source>
</evidence>
<dbReference type="PANTHER" id="PTHR33619:SF3">
    <property type="entry name" value="POLYSACCHARIDE EXPORT PROTEIN GFCE-RELATED"/>
    <property type="match status" value="1"/>
</dbReference>
<gene>
    <name evidence="20" type="primary">kpsD</name>
    <name evidence="20" type="ordered locus">TMO_0711</name>
</gene>
<evidence type="ECO:0000256" key="7">
    <source>
        <dbReference type="ARBA" id="ARBA00022729"/>
    </source>
</evidence>
<feature type="domain" description="Polysaccharide export protein N-terminal" evidence="17">
    <location>
        <begin position="178"/>
        <end position="242"/>
    </location>
</feature>
<feature type="domain" description="Soluble ligand binding" evidence="18">
    <location>
        <begin position="678"/>
        <end position="713"/>
    </location>
</feature>
<feature type="domain" description="Soluble ligand binding" evidence="18">
    <location>
        <begin position="258"/>
        <end position="309"/>
    </location>
</feature>
<keyword evidence="9" id="KW-0406">Ion transport</keyword>
<dbReference type="PANTHER" id="PTHR33619">
    <property type="entry name" value="POLYSACCHARIDE EXPORT PROTEIN GFCE-RELATED"/>
    <property type="match status" value="1"/>
</dbReference>
<protein>
    <submittedName>
        <fullName evidence="20">Polysaccharide biosynthesis/export protein</fullName>
    </submittedName>
</protein>
<dbReference type="AlphaFoldDB" id="I3TIG2"/>
<dbReference type="Pfam" id="PF10531">
    <property type="entry name" value="SLBB"/>
    <property type="match status" value="4"/>
</dbReference>
<dbReference type="eggNOG" id="COG1596">
    <property type="taxonomic scope" value="Bacteria"/>
</dbReference>
<evidence type="ECO:0000259" key="18">
    <source>
        <dbReference type="Pfam" id="PF10531"/>
    </source>
</evidence>
<keyword evidence="14" id="KW-0449">Lipoprotein</keyword>
<evidence type="ECO:0000256" key="4">
    <source>
        <dbReference type="ARBA" id="ARBA00022452"/>
    </source>
</evidence>
<dbReference type="GO" id="GO:0006811">
    <property type="term" value="P:monoatomic ion transport"/>
    <property type="evidence" value="ECO:0007669"/>
    <property type="project" value="UniProtKB-KW"/>
</dbReference>
<dbReference type="InterPro" id="IPR003715">
    <property type="entry name" value="Poly_export_N"/>
</dbReference>